<sequence>MIGLRCHGLPDEVSVGLKLRRPICAVNLQMSACPITWCCMSLRLPSLQALLVFETSARLLSFTKAAGELNVTPVAVSRMVARLEDALGFKLFERTKLGLTLTDRGATLQRAVASGFGQIGDTIDELKRDQAQGEIVTLSLASGFAALWLLPRYAEFRKLFPSINLRLQVMAGRLYGPLEDADLGIRLHGPGSEQDPSCLCPEIIVPVCSPHYLAEFGPLDAPRSTQGHAYIHLDVTTHSWADFHRATGLSDKGIGEAVHHTDPGLAVQCAMLGQGVVLGWLLAIAAPLNEGKVIPAWDRYIETGCHYVLEYRSSSPSGSTRAVARWLIDEVKKELDDARLVLAPMTATPKTRSEQTMRR</sequence>
<dbReference type="Pfam" id="PF03466">
    <property type="entry name" value="LysR_substrate"/>
    <property type="match status" value="1"/>
</dbReference>
<dbReference type="PRINTS" id="PR00039">
    <property type="entry name" value="HTHLYSR"/>
</dbReference>
<evidence type="ECO:0000256" key="4">
    <source>
        <dbReference type="ARBA" id="ARBA00023163"/>
    </source>
</evidence>
<organism evidence="6 7">
    <name type="scientific">Paraburkholderia diazotrophica</name>
    <dbReference type="NCBI Taxonomy" id="667676"/>
    <lineage>
        <taxon>Bacteria</taxon>
        <taxon>Pseudomonadati</taxon>
        <taxon>Pseudomonadota</taxon>
        <taxon>Betaproteobacteria</taxon>
        <taxon>Burkholderiales</taxon>
        <taxon>Burkholderiaceae</taxon>
        <taxon>Paraburkholderia</taxon>
    </lineage>
</organism>
<keyword evidence="3 6" id="KW-0238">DNA-binding</keyword>
<feature type="domain" description="HTH lysR-type" evidence="5">
    <location>
        <begin position="45"/>
        <end position="102"/>
    </location>
</feature>
<dbReference type="InterPro" id="IPR036390">
    <property type="entry name" value="WH_DNA-bd_sf"/>
</dbReference>
<accession>A0A1H7A0W5</accession>
<evidence type="ECO:0000259" key="5">
    <source>
        <dbReference type="PROSITE" id="PS50931"/>
    </source>
</evidence>
<dbReference type="GO" id="GO:0006351">
    <property type="term" value="P:DNA-templated transcription"/>
    <property type="evidence" value="ECO:0007669"/>
    <property type="project" value="TreeGrafter"/>
</dbReference>
<dbReference type="PANTHER" id="PTHR30537:SF74">
    <property type="entry name" value="HTH-TYPE TRANSCRIPTIONAL REGULATOR TRPI"/>
    <property type="match status" value="1"/>
</dbReference>
<dbReference type="SUPFAM" id="SSF46785">
    <property type="entry name" value="Winged helix' DNA-binding domain"/>
    <property type="match status" value="1"/>
</dbReference>
<dbReference type="SUPFAM" id="SSF53850">
    <property type="entry name" value="Periplasmic binding protein-like II"/>
    <property type="match status" value="1"/>
</dbReference>
<dbReference type="EMBL" id="FNYE01000013">
    <property type="protein sequence ID" value="SEJ59339.1"/>
    <property type="molecule type" value="Genomic_DNA"/>
</dbReference>
<comment type="similarity">
    <text evidence="1">Belongs to the LysR transcriptional regulatory family.</text>
</comment>
<evidence type="ECO:0000256" key="3">
    <source>
        <dbReference type="ARBA" id="ARBA00023125"/>
    </source>
</evidence>
<dbReference type="Pfam" id="PF00126">
    <property type="entry name" value="HTH_1"/>
    <property type="match status" value="1"/>
</dbReference>
<dbReference type="STRING" id="667676.SAMN05192539_1013184"/>
<gene>
    <name evidence="6" type="ORF">SAMN05192539_1013184</name>
</gene>
<dbReference type="GO" id="GO:0043565">
    <property type="term" value="F:sequence-specific DNA binding"/>
    <property type="evidence" value="ECO:0007669"/>
    <property type="project" value="TreeGrafter"/>
</dbReference>
<dbReference type="InterPro" id="IPR036388">
    <property type="entry name" value="WH-like_DNA-bd_sf"/>
</dbReference>
<keyword evidence="7" id="KW-1185">Reference proteome</keyword>
<dbReference type="InterPro" id="IPR058163">
    <property type="entry name" value="LysR-type_TF_proteobact-type"/>
</dbReference>
<evidence type="ECO:0000313" key="6">
    <source>
        <dbReference type="EMBL" id="SEJ59339.1"/>
    </source>
</evidence>
<dbReference type="Proteomes" id="UP000198866">
    <property type="component" value="Unassembled WGS sequence"/>
</dbReference>
<name>A0A1H7A0W5_9BURK</name>
<keyword evidence="4" id="KW-0804">Transcription</keyword>
<proteinExistence type="inferred from homology"/>
<reference evidence="7" key="1">
    <citation type="submission" date="2016-10" db="EMBL/GenBank/DDBJ databases">
        <authorList>
            <person name="Varghese N."/>
            <person name="Submissions S."/>
        </authorList>
    </citation>
    <scope>NUCLEOTIDE SEQUENCE [LARGE SCALE GENOMIC DNA]</scope>
    <source>
        <strain evidence="7">LMG 26031</strain>
    </source>
</reference>
<dbReference type="PROSITE" id="PS50931">
    <property type="entry name" value="HTH_LYSR"/>
    <property type="match status" value="1"/>
</dbReference>
<dbReference type="PANTHER" id="PTHR30537">
    <property type="entry name" value="HTH-TYPE TRANSCRIPTIONAL REGULATOR"/>
    <property type="match status" value="1"/>
</dbReference>
<dbReference type="InterPro" id="IPR000847">
    <property type="entry name" value="LysR_HTH_N"/>
</dbReference>
<dbReference type="AlphaFoldDB" id="A0A1H7A0W5"/>
<evidence type="ECO:0000313" key="7">
    <source>
        <dbReference type="Proteomes" id="UP000198866"/>
    </source>
</evidence>
<evidence type="ECO:0000256" key="1">
    <source>
        <dbReference type="ARBA" id="ARBA00009437"/>
    </source>
</evidence>
<evidence type="ECO:0000256" key="2">
    <source>
        <dbReference type="ARBA" id="ARBA00023015"/>
    </source>
</evidence>
<keyword evidence="2" id="KW-0805">Transcription regulation</keyword>
<dbReference type="Gene3D" id="3.40.190.10">
    <property type="entry name" value="Periplasmic binding protein-like II"/>
    <property type="match status" value="2"/>
</dbReference>
<dbReference type="GO" id="GO:0003700">
    <property type="term" value="F:DNA-binding transcription factor activity"/>
    <property type="evidence" value="ECO:0007669"/>
    <property type="project" value="InterPro"/>
</dbReference>
<dbReference type="InterPro" id="IPR005119">
    <property type="entry name" value="LysR_subst-bd"/>
</dbReference>
<protein>
    <submittedName>
        <fullName evidence="6">DNA-binding transcriptional regulator, LysR family</fullName>
    </submittedName>
</protein>
<dbReference type="Gene3D" id="1.10.10.10">
    <property type="entry name" value="Winged helix-like DNA-binding domain superfamily/Winged helix DNA-binding domain"/>
    <property type="match status" value="1"/>
</dbReference>